<dbReference type="Proteomes" id="UP001499854">
    <property type="component" value="Unassembled WGS sequence"/>
</dbReference>
<feature type="transmembrane region" description="Helical" evidence="1">
    <location>
        <begin position="206"/>
        <end position="227"/>
    </location>
</feature>
<dbReference type="EMBL" id="BAAAQM010000027">
    <property type="protein sequence ID" value="GAA1980067.1"/>
    <property type="molecule type" value="Genomic_DNA"/>
</dbReference>
<keyword evidence="3" id="KW-1185">Reference proteome</keyword>
<organism evidence="2 3">
    <name type="scientific">Catenulispora subtropica</name>
    <dbReference type="NCBI Taxonomy" id="450798"/>
    <lineage>
        <taxon>Bacteria</taxon>
        <taxon>Bacillati</taxon>
        <taxon>Actinomycetota</taxon>
        <taxon>Actinomycetes</taxon>
        <taxon>Catenulisporales</taxon>
        <taxon>Catenulisporaceae</taxon>
        <taxon>Catenulispora</taxon>
    </lineage>
</organism>
<keyword evidence="1" id="KW-1133">Transmembrane helix</keyword>
<accession>A0ABP5DKW3</accession>
<dbReference type="InterPro" id="IPR027948">
    <property type="entry name" value="DUF4436"/>
</dbReference>
<proteinExistence type="predicted"/>
<dbReference type="RefSeq" id="WP_344659202.1">
    <property type="nucleotide sequence ID" value="NZ_BAAAQM010000027.1"/>
</dbReference>
<reference evidence="3" key="1">
    <citation type="journal article" date="2019" name="Int. J. Syst. Evol. Microbiol.">
        <title>The Global Catalogue of Microorganisms (GCM) 10K type strain sequencing project: providing services to taxonomists for standard genome sequencing and annotation.</title>
        <authorList>
            <consortium name="The Broad Institute Genomics Platform"/>
            <consortium name="The Broad Institute Genome Sequencing Center for Infectious Disease"/>
            <person name="Wu L."/>
            <person name="Ma J."/>
        </authorList>
    </citation>
    <scope>NUCLEOTIDE SEQUENCE [LARGE SCALE GENOMIC DNA]</scope>
    <source>
        <strain evidence="3">JCM 16013</strain>
    </source>
</reference>
<feature type="transmembrane region" description="Helical" evidence="1">
    <location>
        <begin position="233"/>
        <end position="251"/>
    </location>
</feature>
<name>A0ABP5DKW3_9ACTN</name>
<evidence type="ECO:0000256" key="1">
    <source>
        <dbReference type="SAM" id="Phobius"/>
    </source>
</evidence>
<feature type="transmembrane region" description="Helical" evidence="1">
    <location>
        <begin position="263"/>
        <end position="286"/>
    </location>
</feature>
<keyword evidence="1" id="KW-0472">Membrane</keyword>
<evidence type="ECO:0000313" key="2">
    <source>
        <dbReference type="EMBL" id="GAA1980067.1"/>
    </source>
</evidence>
<protein>
    <recommendedName>
        <fullName evidence="4">DUF4436 domain-containing protein</fullName>
    </recommendedName>
</protein>
<dbReference type="Pfam" id="PF14494">
    <property type="entry name" value="DUF4436"/>
    <property type="match status" value="1"/>
</dbReference>
<evidence type="ECO:0008006" key="4">
    <source>
        <dbReference type="Google" id="ProtNLM"/>
    </source>
</evidence>
<evidence type="ECO:0000313" key="3">
    <source>
        <dbReference type="Proteomes" id="UP001499854"/>
    </source>
</evidence>
<feature type="transmembrane region" description="Helical" evidence="1">
    <location>
        <begin position="22"/>
        <end position="42"/>
    </location>
</feature>
<keyword evidence="1" id="KW-0812">Transmembrane</keyword>
<comment type="caution">
    <text evidence="2">The sequence shown here is derived from an EMBL/GenBank/DDBJ whole genome shotgun (WGS) entry which is preliminary data.</text>
</comment>
<gene>
    <name evidence="2" type="ORF">GCM10009838_46480</name>
</gene>
<sequence length="302" mass="32398">MAKTGQSTRARWWWPPDHPRTWIALGAALLIMTAATLLGLLLSGLDRGGRHGAFDTGALTATDAVEVQAAIIRVNAVSDDMEVRVSVFAHGRYGTDESGVTPVQDLTVETTSLNKAVLTFPAGQRMVVQDVLFDFDTGEIADYPFDRYATSMHFAATVAGRPAPTILQVIDSDPGFVTRAIPSGDTTAPGFDLQLRRTRGTFAMVWMMYVVMWALALSVLTGALVIGRMRAGLPWPALGWMAASLFALAGYRGTAPGSPPIGCLLDYTVFLWAEAIVAFSMVYVVVRGSRVELGPSAAAERS</sequence>